<dbReference type="Pfam" id="PF02518">
    <property type="entry name" value="HATPase_c"/>
    <property type="match status" value="1"/>
</dbReference>
<sequence length="441" mass="46017">MGRTGADAGPRPELPLGLTLHSPPPDHDAVVAALRRPRRVAALRASGVLDAPATPALVRLATLAARALATPIGSVSLVDADRQVQAAHYGLPAAIPPGAETPLEMSFCRFTVAVAAAVAIDDTRLDPRTRAMRSVTELGIHAYLGAPLLLYGEPIGAVCVMDRRPRAWSAGDAEMLVALSAAVTTEIELAIATRERALLHEAERGARAAAAAANRAKFDFLAVMSHELRTPLNAIGGYVDLMEMGLRGPITDAQHRDLARVKSAQQHLLGLINDVLNLSKLEEGRVAYTIGAVPLGTPVASAAAVVAPQLAARGIAFAAAPCPDDTVVRADPEKVRQILLNLLSNALKFTPRGGTIGLRCAAEDGHAAVRVTDTGVGIPRDKLAAVFDPFVQIDRGLNRPGAGIGLGLAISRDLARGMGGDLTAESEPGRGSVFTLTLPRE</sequence>
<dbReference type="PRINTS" id="PR00344">
    <property type="entry name" value="BCTRLSENSOR"/>
</dbReference>
<dbReference type="SMART" id="SM00388">
    <property type="entry name" value="HisKA"/>
    <property type="match status" value="1"/>
</dbReference>
<evidence type="ECO:0000256" key="2">
    <source>
        <dbReference type="ARBA" id="ARBA00012438"/>
    </source>
</evidence>
<dbReference type="InterPro" id="IPR004358">
    <property type="entry name" value="Sig_transdc_His_kin-like_C"/>
</dbReference>
<comment type="catalytic activity">
    <reaction evidence="1">
        <text>ATP + protein L-histidine = ADP + protein N-phospho-L-histidine.</text>
        <dbReference type="EC" id="2.7.13.3"/>
    </reaction>
</comment>
<dbReference type="SUPFAM" id="SSF47384">
    <property type="entry name" value="Homodimeric domain of signal transducing histidine kinase"/>
    <property type="match status" value="1"/>
</dbReference>
<dbReference type="AlphaFoldDB" id="A0A6J4M4Y6"/>
<keyword evidence="5" id="KW-0418">Kinase</keyword>
<evidence type="ECO:0000256" key="4">
    <source>
        <dbReference type="ARBA" id="ARBA00022679"/>
    </source>
</evidence>
<dbReference type="SMART" id="SM00065">
    <property type="entry name" value="GAF"/>
    <property type="match status" value="1"/>
</dbReference>
<dbReference type="FunFam" id="3.30.565.10:FF:000006">
    <property type="entry name" value="Sensor histidine kinase WalK"/>
    <property type="match status" value="1"/>
</dbReference>
<dbReference type="InterPro" id="IPR029016">
    <property type="entry name" value="GAF-like_dom_sf"/>
</dbReference>
<dbReference type="PANTHER" id="PTHR43711">
    <property type="entry name" value="TWO-COMPONENT HISTIDINE KINASE"/>
    <property type="match status" value="1"/>
</dbReference>
<reference evidence="9" key="1">
    <citation type="submission" date="2020-02" db="EMBL/GenBank/DDBJ databases">
        <authorList>
            <person name="Meier V. D."/>
        </authorList>
    </citation>
    <scope>NUCLEOTIDE SEQUENCE</scope>
    <source>
        <strain evidence="9">AVDCRST_MAG11</strain>
    </source>
</reference>
<protein>
    <recommendedName>
        <fullName evidence="2">histidine kinase</fullName>
        <ecNumber evidence="2">2.7.13.3</ecNumber>
    </recommendedName>
</protein>
<proteinExistence type="predicted"/>
<dbReference type="InterPro" id="IPR036097">
    <property type="entry name" value="HisK_dim/P_sf"/>
</dbReference>
<dbReference type="InterPro" id="IPR050736">
    <property type="entry name" value="Sensor_HK_Regulatory"/>
</dbReference>
<dbReference type="EC" id="2.7.13.3" evidence="2"/>
<feature type="region of interest" description="Disordered" evidence="7">
    <location>
        <begin position="420"/>
        <end position="441"/>
    </location>
</feature>
<evidence type="ECO:0000313" key="9">
    <source>
        <dbReference type="EMBL" id="CAA9350105.1"/>
    </source>
</evidence>
<feature type="domain" description="Histidine kinase" evidence="8">
    <location>
        <begin position="223"/>
        <end position="441"/>
    </location>
</feature>
<evidence type="ECO:0000259" key="8">
    <source>
        <dbReference type="PROSITE" id="PS50109"/>
    </source>
</evidence>
<gene>
    <name evidence="9" type="ORF">AVDCRST_MAG11-3467</name>
</gene>
<dbReference type="SUPFAM" id="SSF55781">
    <property type="entry name" value="GAF domain-like"/>
    <property type="match status" value="1"/>
</dbReference>
<evidence type="ECO:0000256" key="1">
    <source>
        <dbReference type="ARBA" id="ARBA00000085"/>
    </source>
</evidence>
<keyword evidence="4" id="KW-0808">Transferase</keyword>
<dbReference type="Pfam" id="PF00512">
    <property type="entry name" value="HisKA"/>
    <property type="match status" value="1"/>
</dbReference>
<dbReference type="InterPro" id="IPR003661">
    <property type="entry name" value="HisK_dim/P_dom"/>
</dbReference>
<dbReference type="InterPro" id="IPR003018">
    <property type="entry name" value="GAF"/>
</dbReference>
<dbReference type="SUPFAM" id="SSF55874">
    <property type="entry name" value="ATPase domain of HSP90 chaperone/DNA topoisomerase II/histidine kinase"/>
    <property type="match status" value="1"/>
</dbReference>
<dbReference type="Gene3D" id="1.10.287.130">
    <property type="match status" value="1"/>
</dbReference>
<dbReference type="Gene3D" id="3.30.450.40">
    <property type="match status" value="1"/>
</dbReference>
<organism evidence="9">
    <name type="scientific">uncultured Gemmatimonadaceae bacterium</name>
    <dbReference type="NCBI Taxonomy" id="246130"/>
    <lineage>
        <taxon>Bacteria</taxon>
        <taxon>Pseudomonadati</taxon>
        <taxon>Gemmatimonadota</taxon>
        <taxon>Gemmatimonadia</taxon>
        <taxon>Gemmatimonadales</taxon>
        <taxon>Gemmatimonadaceae</taxon>
        <taxon>environmental samples</taxon>
    </lineage>
</organism>
<dbReference type="CDD" id="cd16922">
    <property type="entry name" value="HATPase_EvgS-ArcB-TorS-like"/>
    <property type="match status" value="1"/>
</dbReference>
<dbReference type="SMART" id="SM00387">
    <property type="entry name" value="HATPase_c"/>
    <property type="match status" value="1"/>
</dbReference>
<dbReference type="EMBL" id="CADCTU010000751">
    <property type="protein sequence ID" value="CAA9350105.1"/>
    <property type="molecule type" value="Genomic_DNA"/>
</dbReference>
<name>A0A6J4M4Y6_9BACT</name>
<dbReference type="Gene3D" id="3.30.565.10">
    <property type="entry name" value="Histidine kinase-like ATPase, C-terminal domain"/>
    <property type="match status" value="1"/>
</dbReference>
<keyword evidence="6" id="KW-0902">Two-component regulatory system</keyword>
<dbReference type="Pfam" id="PF01590">
    <property type="entry name" value="GAF"/>
    <property type="match status" value="1"/>
</dbReference>
<dbReference type="InterPro" id="IPR005467">
    <property type="entry name" value="His_kinase_dom"/>
</dbReference>
<evidence type="ECO:0000256" key="6">
    <source>
        <dbReference type="ARBA" id="ARBA00023012"/>
    </source>
</evidence>
<dbReference type="InterPro" id="IPR036890">
    <property type="entry name" value="HATPase_C_sf"/>
</dbReference>
<evidence type="ECO:0000256" key="7">
    <source>
        <dbReference type="SAM" id="MobiDB-lite"/>
    </source>
</evidence>
<dbReference type="InterPro" id="IPR003594">
    <property type="entry name" value="HATPase_dom"/>
</dbReference>
<dbReference type="CDD" id="cd00082">
    <property type="entry name" value="HisKA"/>
    <property type="match status" value="1"/>
</dbReference>
<evidence type="ECO:0000256" key="5">
    <source>
        <dbReference type="ARBA" id="ARBA00022777"/>
    </source>
</evidence>
<dbReference type="GO" id="GO:0000155">
    <property type="term" value="F:phosphorelay sensor kinase activity"/>
    <property type="evidence" value="ECO:0007669"/>
    <property type="project" value="InterPro"/>
</dbReference>
<dbReference type="PROSITE" id="PS50109">
    <property type="entry name" value="HIS_KIN"/>
    <property type="match status" value="1"/>
</dbReference>
<evidence type="ECO:0000256" key="3">
    <source>
        <dbReference type="ARBA" id="ARBA00022553"/>
    </source>
</evidence>
<accession>A0A6J4M4Y6</accession>
<keyword evidence="3" id="KW-0597">Phosphoprotein</keyword>
<feature type="region of interest" description="Disordered" evidence="7">
    <location>
        <begin position="1"/>
        <end position="23"/>
    </location>
</feature>
<dbReference type="PANTHER" id="PTHR43711:SF26">
    <property type="entry name" value="SENSOR HISTIDINE KINASE RCSC"/>
    <property type="match status" value="1"/>
</dbReference>